<dbReference type="SMART" id="SM00557">
    <property type="entry name" value="IG_FLMN"/>
    <property type="match status" value="20"/>
</dbReference>
<feature type="region of interest" description="Disordered" evidence="4">
    <location>
        <begin position="3561"/>
        <end position="3586"/>
    </location>
</feature>
<comment type="similarity">
    <text evidence="1">Belongs to the filamin family.</text>
</comment>
<dbReference type="FunFam" id="2.60.40.10:FF:001145">
    <property type="entry name" value="Jitterbug, isoform I"/>
    <property type="match status" value="1"/>
</dbReference>
<feature type="region of interest" description="Disordered" evidence="4">
    <location>
        <begin position="509"/>
        <end position="531"/>
    </location>
</feature>
<evidence type="ECO:0000313" key="7">
    <source>
        <dbReference type="Proteomes" id="UP000008068"/>
    </source>
</evidence>
<feature type="repeat" description="Filamin" evidence="3">
    <location>
        <begin position="688"/>
        <end position="768"/>
    </location>
</feature>
<feature type="repeat" description="Filamin" evidence="3">
    <location>
        <begin position="2765"/>
        <end position="2907"/>
    </location>
</feature>
<evidence type="ECO:0000259" key="5">
    <source>
        <dbReference type="PROSITE" id="PS50021"/>
    </source>
</evidence>
<dbReference type="eggNOG" id="KOG0518">
    <property type="taxonomic scope" value="Eukaryota"/>
</dbReference>
<organism evidence="7">
    <name type="scientific">Caenorhabditis brenneri</name>
    <name type="common">Nematode worm</name>
    <dbReference type="NCBI Taxonomy" id="135651"/>
    <lineage>
        <taxon>Eukaryota</taxon>
        <taxon>Metazoa</taxon>
        <taxon>Ecdysozoa</taxon>
        <taxon>Nematoda</taxon>
        <taxon>Chromadorea</taxon>
        <taxon>Rhabditida</taxon>
        <taxon>Rhabditina</taxon>
        <taxon>Rhabditomorpha</taxon>
        <taxon>Rhabditoidea</taxon>
        <taxon>Rhabditidae</taxon>
        <taxon>Peloderinae</taxon>
        <taxon>Caenorhabditis</taxon>
    </lineage>
</organism>
<feature type="region of interest" description="Disordered" evidence="4">
    <location>
        <begin position="420"/>
        <end position="479"/>
    </location>
</feature>
<dbReference type="Pfam" id="PF00630">
    <property type="entry name" value="Filamin"/>
    <property type="match status" value="19"/>
</dbReference>
<accession>G0MGW1</accession>
<evidence type="ECO:0000256" key="1">
    <source>
        <dbReference type="ARBA" id="ARBA00009238"/>
    </source>
</evidence>
<feature type="compositionally biased region" description="Basic and acidic residues" evidence="4">
    <location>
        <begin position="1465"/>
        <end position="1477"/>
    </location>
</feature>
<feature type="region of interest" description="Disordered" evidence="4">
    <location>
        <begin position="3195"/>
        <end position="3222"/>
    </location>
</feature>
<feature type="compositionally biased region" description="Polar residues" evidence="4">
    <location>
        <begin position="1247"/>
        <end position="1256"/>
    </location>
</feature>
<evidence type="ECO:0000256" key="4">
    <source>
        <dbReference type="SAM" id="MobiDB-lite"/>
    </source>
</evidence>
<feature type="compositionally biased region" description="Low complexity" evidence="4">
    <location>
        <begin position="449"/>
        <end position="464"/>
    </location>
</feature>
<keyword evidence="7" id="KW-1185">Reference proteome</keyword>
<dbReference type="Gene3D" id="2.60.40.10">
    <property type="entry name" value="Immunoglobulins"/>
    <property type="match status" value="20"/>
</dbReference>
<feature type="repeat" description="Filamin" evidence="3">
    <location>
        <begin position="2247"/>
        <end position="2324"/>
    </location>
</feature>
<feature type="region of interest" description="Disordered" evidence="4">
    <location>
        <begin position="1363"/>
        <end position="1383"/>
    </location>
</feature>
<dbReference type="CDD" id="cd21229">
    <property type="entry name" value="CH_jitterbug-like_rpt2"/>
    <property type="match status" value="1"/>
</dbReference>
<dbReference type="PANTHER" id="PTHR38537">
    <property type="entry name" value="JITTERBUG, ISOFORM N"/>
    <property type="match status" value="1"/>
</dbReference>
<feature type="repeat" description="Filamin" evidence="3">
    <location>
        <begin position="3224"/>
        <end position="3318"/>
    </location>
</feature>
<dbReference type="InParanoid" id="G0MGW1"/>
<feature type="compositionally biased region" description="Low complexity" evidence="4">
    <location>
        <begin position="1864"/>
        <end position="1875"/>
    </location>
</feature>
<feature type="region of interest" description="Disordered" evidence="4">
    <location>
        <begin position="2106"/>
        <end position="2161"/>
    </location>
</feature>
<dbReference type="PROSITE" id="PS50194">
    <property type="entry name" value="FILAMIN_REPEAT"/>
    <property type="match status" value="21"/>
</dbReference>
<dbReference type="STRING" id="135651.G0MGW1"/>
<dbReference type="InterPro" id="IPR001298">
    <property type="entry name" value="Filamin/ABP280_rpt"/>
</dbReference>
<feature type="repeat" description="Filamin" evidence="3">
    <location>
        <begin position="2163"/>
        <end position="2237"/>
    </location>
</feature>
<dbReference type="Gene3D" id="1.10.418.10">
    <property type="entry name" value="Calponin-like domain"/>
    <property type="match status" value="3"/>
</dbReference>
<feature type="repeat" description="Filamin" evidence="3">
    <location>
        <begin position="973"/>
        <end position="1055"/>
    </location>
</feature>
<feature type="compositionally biased region" description="Polar residues" evidence="4">
    <location>
        <begin position="1413"/>
        <end position="1435"/>
    </location>
</feature>
<dbReference type="GO" id="GO:0030036">
    <property type="term" value="P:actin cytoskeleton organization"/>
    <property type="evidence" value="ECO:0007669"/>
    <property type="project" value="InterPro"/>
</dbReference>
<feature type="repeat" description="Filamin" evidence="3">
    <location>
        <begin position="1990"/>
        <end position="2085"/>
    </location>
</feature>
<dbReference type="HOGENOM" id="CLU_000450_0_0_1"/>
<feature type="compositionally biased region" description="Basic and acidic residues" evidence="4">
    <location>
        <begin position="1596"/>
        <end position="1606"/>
    </location>
</feature>
<dbReference type="SMART" id="SM00033">
    <property type="entry name" value="CH"/>
    <property type="match status" value="3"/>
</dbReference>
<dbReference type="Proteomes" id="UP000008068">
    <property type="component" value="Unassembled WGS sequence"/>
</dbReference>
<feature type="repeat" description="Filamin" evidence="3">
    <location>
        <begin position="332"/>
        <end position="424"/>
    </location>
</feature>
<dbReference type="FunCoup" id="G0MGW1">
    <property type="interactions" value="327"/>
</dbReference>
<dbReference type="CDD" id="cd21227">
    <property type="entry name" value="CH_jitterbug-like_rpt1"/>
    <property type="match status" value="1"/>
</dbReference>
<dbReference type="OrthoDB" id="18740at2759"/>
<dbReference type="SUPFAM" id="SSF47576">
    <property type="entry name" value="Calponin-homology domain, CH-domain"/>
    <property type="match status" value="2"/>
</dbReference>
<feature type="repeat" description="Filamin" evidence="3">
    <location>
        <begin position="597"/>
        <end position="678"/>
    </location>
</feature>
<feature type="compositionally biased region" description="Polar residues" evidence="4">
    <location>
        <begin position="1514"/>
        <end position="1527"/>
    </location>
</feature>
<feature type="region of interest" description="Disordered" evidence="4">
    <location>
        <begin position="1853"/>
        <end position="1883"/>
    </location>
</feature>
<dbReference type="InterPro" id="IPR013783">
    <property type="entry name" value="Ig-like_fold"/>
</dbReference>
<dbReference type="PROSITE" id="PS50021">
    <property type="entry name" value="CH"/>
    <property type="match status" value="2"/>
</dbReference>
<feature type="compositionally biased region" description="Basic residues" evidence="4">
    <location>
        <begin position="2141"/>
        <end position="2151"/>
    </location>
</feature>
<feature type="repeat" description="Filamin" evidence="3">
    <location>
        <begin position="766"/>
        <end position="860"/>
    </location>
</feature>
<reference evidence="7" key="1">
    <citation type="submission" date="2011-07" db="EMBL/GenBank/DDBJ databases">
        <authorList>
            <consortium name="Caenorhabditis brenneri Sequencing and Analysis Consortium"/>
            <person name="Wilson R.K."/>
        </authorList>
    </citation>
    <scope>NUCLEOTIDE SEQUENCE [LARGE SCALE GENOMIC DNA]</scope>
    <source>
        <strain evidence="7">PB2801</strain>
    </source>
</reference>
<dbReference type="SUPFAM" id="SSF81296">
    <property type="entry name" value="E set domains"/>
    <property type="match status" value="20"/>
</dbReference>
<evidence type="ECO:0000256" key="3">
    <source>
        <dbReference type="PROSITE-ProRule" id="PRU00087"/>
    </source>
</evidence>
<feature type="compositionally biased region" description="Basic and acidic residues" evidence="4">
    <location>
        <begin position="2110"/>
        <end position="2140"/>
    </location>
</feature>
<feature type="repeat" description="Filamin" evidence="3">
    <location>
        <begin position="2688"/>
        <end position="2767"/>
    </location>
</feature>
<feature type="repeat" description="Filamin" evidence="3">
    <location>
        <begin position="3320"/>
        <end position="3413"/>
    </location>
</feature>
<keyword evidence="2" id="KW-0677">Repeat</keyword>
<feature type="region of interest" description="Disordered" evidence="4">
    <location>
        <begin position="1411"/>
        <end position="1443"/>
    </location>
</feature>
<name>G0MGW1_CAEBE</name>
<dbReference type="InterPro" id="IPR014756">
    <property type="entry name" value="Ig_E-set"/>
</dbReference>
<dbReference type="EMBL" id="GL379794">
    <property type="protein sequence ID" value="EGT57950.1"/>
    <property type="molecule type" value="Genomic_DNA"/>
</dbReference>
<feature type="compositionally biased region" description="Basic and acidic residues" evidence="4">
    <location>
        <begin position="1492"/>
        <end position="1509"/>
    </location>
</feature>
<feature type="domain" description="Calponin-homology (CH)" evidence="5">
    <location>
        <begin position="125"/>
        <end position="228"/>
    </location>
</feature>
<feature type="region of interest" description="Disordered" evidence="4">
    <location>
        <begin position="1456"/>
        <end position="1527"/>
    </location>
</feature>
<feature type="repeat" description="Filamin" evidence="3">
    <location>
        <begin position="1908"/>
        <end position="1992"/>
    </location>
</feature>
<sequence length="3586" mass="395428">MGKQGEEARQKWIDIQLHTFTNWINEQLQGNVIQDLTQDLSDGVNLIRLVEILQGRRYYGKVYDQEPTEIQKLMNVQMALDALREDGVKTVNIGSHDIVDGNEKLILGLIWCLVQRYQIACKTKIPPKKLVMAWIQSALPELKLTNFRTNWNDGIALSALLEYCQPGLCPEWRNLDPSAGRDNCHRAILLAERYLEVPGIISSDHLSSPHLDELSCLTYLSYFITKGAPGYRATLKKVSMLLPDCNVEDLEHSWSDGFLLAHLVEACGGSVPELERMRFENLADFVENVAIVLDAAADIGVGSLIGADDIADPQGEHLGTMALVAALCSIPLEQQVKYTDCYVNQQVNLDLAFTSGSEVRIEELDVQVFGSNGQAYSNEAIKLRKSRTTQGANLSLIPVEPGFLQVRIYCQGSELPASPISLQVHTQEETRSSSRAASRAHPENRNPGTSSTTTSVVRTTVSPVQGPKESEGIAQFSSETEVDISHKSFAQRRLHIIKQLEAQHVNHIAQTKSHQPHQPQQQHHQSQHHHTVSPAIVQVVQVVNFLRLIERLEGNPYTLFSSHIPPAPPIPAVLEASAYREMPLTRSPDVGLVSFSGLTEPCSVGSIVEVVINAHGDAVSGSVYVEAVSPSGTVHPCTVRHQNNSYMATFTPQEVGLWRIGILYDGEHIRGSPFACQVFDSGLVNVYGLDVGLVGQELRFSVNTSQAGHGNLNVTVLRHGREIPLTIEEQANSKTYQVSFIPDGAGQYKIHVLFNRMEVKGSPFILDIADASSVSTYGENLRSASVGKTASFMVHAVGADAKDITAHVSAPSGGKFPAKVVTLDDVTFQIEWMPKEPGEHSVDVMLADQRVPDAPFVCNVGAPDLVHVRNMPRRILPSKLNTDHSFEIDASAAGSGNLEIMINGGRVPCRVRELGSRQYMAIFTPTQSITHTIEMRFNGEHVSGSPWKLPVEDRGERRQEMERTMSYYSELSGPGLVRAPVNRVAHFDITGEGLELSDIQAKIVGPDNKEFPIRIIPRTSGKYTAEYQIEQVGEHHLTVWIAGRKVDGSPLSVAGYATEKVRLEPLGGGAPNQPVQSERELKRVGVAVRRKRENSEAVARVMSDGHSLHDEVVHVEGDSVATITRPEKPSYYSQLYVIPAVDAVEAGKGQLEISVNQGRVPNNVQMQGAGRCLVTFIPQHAGTYVIDVTFNGEQVHGCPIKVEILPKQIGQQIHANLTPTAVSTAISAGGTSSIAGAFRETARSPLSARSPTSPTLLQHARQRSEETMLRSPQLLRESRKADKPWQSSYAPSPSRNAFSQSPHRDWSASTVYDRVYGSSSDVERTLSPSDPSRNRNIRETTTVIHRTPSPTGLRSTQITETITRTTHRSPSPPRGASNTSYGSVRTQEFAERIARSPSPLSYQREFIEKRTTYRSPSPARTSSVAHSHISETPLSPIQGMDTPFDTTERVKKVERMDPLADEEEREQRRAQLERDNKTTLGYTVAQYGDSRSTPERRYFGDTLDKKDRPPSAGYYSSIQQRSTSPEYSTVYERYEKKNEKPDLPPPRVEGHVSASYKGYEPVYSEVTTTRTTTTTEYENIDKKPNVPKKRSSTPEGHVEPANDNDNKQTFLRTQSEKVFEPVETHLHRSDEKESIYDLPPQEKLHKYPEEPSIALSEKAHSTAISDYARGKEDDIYEASRNASYPPAPKIGYSETREELGNYNRAKEDHYGVVGEYPPAPKIAYSDSKEAVVRDNYARATEDAYGTIGECPPAPKIALKTDDLKETQKDYVQAKNADKKEDTPCPPPPVIEISKAEQARRTEEYLRVKSEDDKILAKHGFSRKPEPSIEIQEPVTEQIRDDVVEAAMAPEVPLRPAEELPHSPAPSSRSTPATTPKMSLKFKKDGKEGKPFDFGKSKFVCKHDVIKRGKEVEVKLEGIKLGKEDQLRVVVLPPANKVVPGANGGPPTEIEPKLKKSGGKYEITFKPTEVGTHKVFAYVNDIQHPLSPFAVRVYDASEIIVGEIPHQSNLNDTVEFTVDAGRAGFGNLEMAIKDADGVIIPSHVAQLESGSAKFLVTFTPATKGAHTVNITFNKEVLKHSPFEVNIVDAPLPPVVLEAPVGSAAVASPSLSKKELKEQEKEKKREEKERAKREKEERATLKKEKKSKTHRFPAKTTVSKIPSLSRVGQPSSLVVEVSGHDQLEIRVLDSKKNEIGTEIVEIEPGHMQINFTPAQVGDHEIDVRYGGVPVTGSPFTCRAYDPAKIKVGAIPKGLLDKPVYFTVDASEAGVGNLEVAVCEGRVPSMAHALGHHKYDISFVPKDDVDHTITVRFNNEPVPGSPFICQLVATAQATATGAGIERIPVDEETEIQIQTDDVDASPEAVVLNPKGNDVPVNVTRSRETRHFHIHVRHTPQHSSEQVPVKQTATTVLQRTPEIKEKVEKTGLARELNSAQVGQKKGFTIEHINKSSDCNVVITAPDGSMVPVTIQKSSTSAYSEFTPTQIDHLVEIYLDHEIIDEFIIKIKDERHTLPPVCLAGQKYSFDVNSDDKNKVRVTIREPSGRMLPVQMEDLPDGGVRVSSRFKEVGTHSIDVFVDDQPIGERKMQTVIDPLNGAQLVSEPKREIVGEQTELKILIDSGVESQVEVIIEGPDREDNEVFMKKVSETLWSAVWTPKVEGEHELSILVAGEQIPGSPFQIHVLDPSAVRVIGLKNAPVGVEQQFSVDYTNSGASIATVEVRHGDQPIPTTVKKMKPGQLLCTFTPFVDGPHQVDVIIDGVPLTEGPYEVFISHLGTVRASGDALRKAQRARTARFEVINVEQNRGELDVMVSGKHHKNAQNTPTPYPVLPSTKTCKTSTHQIPIPTLIIKFQIFQAKYVMYPKGGPLPVRCYKQQDDSYWVEFTPEHLGTHTIEVTFGDVPVPGSPFKTEVIDPKNVEIRGLSEQILLRHATTINVDRRNAGNGELQVEVTDPTGSPLRIETLKSPGGEDRITFLPNQTGPHKINVKVAGFQIPGYPQTILVSEQEKPAVYGAAVDQSIKIGEPASLIFDPKKSNGGLKIHVAGPDRQKVHHNVMRRPNGTSEVVFYPEETGAYNVSIDFNNRPISGSPFLVNVVDPTKVIVNDLDMDRDGTLLLRLGHSNSFDVDATAAGPGKLRAEVRDSDSNLLGNGPVVEDMGQGKYRVRFNPDQPGKYSIYLYWNELPVESAFPVRARSSAEDLPTTSRAVREPVPPPITTTYHTREKSSGSSIDDEINRIMVRGDGLHRAVLKEHNEFIIDGSDINKEGRITATLLGSKADIPVRIQQLGHNVYKATYTPLTGGTYELHILWNGKHVKGSPFAVSADTSAHLADLIDVDASTLKIGIINENIKTLIDTRRAGSGQLSALCMGPNKPAYCELYDHRDGTYALCVRPAEIGKHTLVIKYDDEHVKGSPFVVHVSLPPDPSKVRVYGPGVEHGILSLFKSNFVVETRGAGAGQLTVRVRGPKGAFNVEMQREKKNERTIHCKYEPKEPGDYQVEVKWHGEHVPGSPFLVMIVDTEKELSRFLRGEAPSPTPATPFIPPGWVAPPPPMFQMQPGQQRFLPPPGHFGPMGVPSPYGSVPPPTKHKGRNH</sequence>
<proteinExistence type="inferred from homology"/>
<feature type="region of interest" description="Disordered" evidence="4">
    <location>
        <begin position="1241"/>
        <end position="1340"/>
    </location>
</feature>
<dbReference type="InterPro" id="IPR017868">
    <property type="entry name" value="Filamin/ABP280_repeat-like"/>
</dbReference>
<feature type="repeat" description="Filamin" evidence="3">
    <location>
        <begin position="860"/>
        <end position="951"/>
    </location>
</feature>
<protein>
    <submittedName>
        <fullName evidence="6">CBN-FLN-2 protein</fullName>
    </submittedName>
</protein>
<feature type="repeat" description="Filamin" evidence="3">
    <location>
        <begin position="3414"/>
        <end position="3510"/>
    </location>
</feature>
<feature type="repeat" description="Filamin" evidence="3">
    <location>
        <begin position="2592"/>
        <end position="2678"/>
    </location>
</feature>
<feature type="repeat" description="Filamin" evidence="3">
    <location>
        <begin position="3088"/>
        <end position="3183"/>
    </location>
</feature>
<dbReference type="InterPro" id="IPR001715">
    <property type="entry name" value="CH_dom"/>
</dbReference>
<dbReference type="InterPro" id="IPR044801">
    <property type="entry name" value="Filamin"/>
</dbReference>
<feature type="repeat" description="Filamin" evidence="3">
    <location>
        <begin position="2515"/>
        <end position="2587"/>
    </location>
</feature>
<feature type="compositionally biased region" description="Polar residues" evidence="4">
    <location>
        <begin position="1285"/>
        <end position="1301"/>
    </location>
</feature>
<feature type="repeat" description="Filamin" evidence="3">
    <location>
        <begin position="2905"/>
        <end position="2998"/>
    </location>
</feature>
<dbReference type="Pfam" id="PF00307">
    <property type="entry name" value="CH"/>
    <property type="match status" value="3"/>
</dbReference>
<evidence type="ECO:0000313" key="6">
    <source>
        <dbReference type="EMBL" id="EGT57950.1"/>
    </source>
</evidence>
<feature type="domain" description="Calponin-homology (CH)" evidence="5">
    <location>
        <begin position="14"/>
        <end position="118"/>
    </location>
</feature>
<feature type="repeat" description="Filamin" evidence="3">
    <location>
        <begin position="2996"/>
        <end position="3090"/>
    </location>
</feature>
<evidence type="ECO:0000256" key="2">
    <source>
        <dbReference type="ARBA" id="ARBA00022737"/>
    </source>
</evidence>
<feature type="repeat" description="Filamin" evidence="3">
    <location>
        <begin position="1141"/>
        <end position="1204"/>
    </location>
</feature>
<dbReference type="PANTHER" id="PTHR38537:SF16">
    <property type="entry name" value="CALPONIN-HOMOLOGY (CH) DOMAIN-CONTAINING PROTEIN"/>
    <property type="match status" value="1"/>
</dbReference>
<feature type="region of interest" description="Disordered" evidence="4">
    <location>
        <begin position="1568"/>
        <end position="1606"/>
    </location>
</feature>
<feature type="region of interest" description="Disordered" evidence="4">
    <location>
        <begin position="1772"/>
        <end position="1799"/>
    </location>
</feature>
<dbReference type="InterPro" id="IPR036872">
    <property type="entry name" value="CH_dom_sf"/>
</dbReference>
<gene>
    <name evidence="6" type="primary">Cbn-fln-2</name>
    <name evidence="6" type="ORF">CAEBREN_03421</name>
</gene>
<dbReference type="GO" id="GO:0051015">
    <property type="term" value="F:actin filament binding"/>
    <property type="evidence" value="ECO:0007669"/>
    <property type="project" value="InterPro"/>
</dbReference>